<evidence type="ECO:0000313" key="2">
    <source>
        <dbReference type="EMBL" id="OZM75276.1"/>
    </source>
</evidence>
<dbReference type="InParanoid" id="A0A263DCR2"/>
<proteinExistence type="predicted"/>
<feature type="domain" description="AB hydrolase-1" evidence="1">
    <location>
        <begin position="75"/>
        <end position="333"/>
    </location>
</feature>
<evidence type="ECO:0000259" key="1">
    <source>
        <dbReference type="Pfam" id="PF12697"/>
    </source>
</evidence>
<dbReference type="SUPFAM" id="SSF53474">
    <property type="entry name" value="alpha/beta-Hydrolases"/>
    <property type="match status" value="1"/>
</dbReference>
<gene>
    <name evidence="2" type="ORF">CFN78_01565</name>
</gene>
<accession>A0A263DCR2</accession>
<keyword evidence="2" id="KW-0378">Hydrolase</keyword>
<dbReference type="Proteomes" id="UP000242444">
    <property type="component" value="Unassembled WGS sequence"/>
</dbReference>
<dbReference type="PANTHER" id="PTHR43433:SF1">
    <property type="entry name" value="BLL5160 PROTEIN"/>
    <property type="match status" value="1"/>
</dbReference>
<dbReference type="InterPro" id="IPR029058">
    <property type="entry name" value="AB_hydrolase_fold"/>
</dbReference>
<comment type="caution">
    <text evidence="2">The sequence shown here is derived from an EMBL/GenBank/DDBJ whole genome shotgun (WGS) entry which is preliminary data.</text>
</comment>
<organism evidence="2 3">
    <name type="scientific">Amycolatopsis antarctica</name>
    <dbReference type="NCBI Taxonomy" id="1854586"/>
    <lineage>
        <taxon>Bacteria</taxon>
        <taxon>Bacillati</taxon>
        <taxon>Actinomycetota</taxon>
        <taxon>Actinomycetes</taxon>
        <taxon>Pseudonocardiales</taxon>
        <taxon>Pseudonocardiaceae</taxon>
        <taxon>Amycolatopsis</taxon>
    </lineage>
</organism>
<dbReference type="GO" id="GO:0016787">
    <property type="term" value="F:hydrolase activity"/>
    <property type="evidence" value="ECO:0007669"/>
    <property type="project" value="UniProtKB-KW"/>
</dbReference>
<reference evidence="2 3" key="1">
    <citation type="submission" date="2017-07" db="EMBL/GenBank/DDBJ databases">
        <title>Amycolatopsis antarcticus sp. nov., isolated from the surface of an Antarcticus brown macroalga.</title>
        <authorList>
            <person name="Wang J."/>
            <person name="Leiva S."/>
            <person name="Huang J."/>
            <person name="Huang Y."/>
        </authorList>
    </citation>
    <scope>NUCLEOTIDE SEQUENCE [LARGE SCALE GENOMIC DNA]</scope>
    <source>
        <strain evidence="2 3">AU-G6</strain>
    </source>
</reference>
<dbReference type="InterPro" id="IPR050471">
    <property type="entry name" value="AB_hydrolase"/>
</dbReference>
<keyword evidence="3" id="KW-1185">Reference proteome</keyword>
<evidence type="ECO:0000313" key="3">
    <source>
        <dbReference type="Proteomes" id="UP000242444"/>
    </source>
</evidence>
<dbReference type="PANTHER" id="PTHR43433">
    <property type="entry name" value="HYDROLASE, ALPHA/BETA FOLD FAMILY PROTEIN"/>
    <property type="match status" value="1"/>
</dbReference>
<dbReference type="AlphaFoldDB" id="A0A263DCR2"/>
<dbReference type="Gene3D" id="3.40.50.1820">
    <property type="entry name" value="alpha/beta hydrolase"/>
    <property type="match status" value="1"/>
</dbReference>
<name>A0A263DCR2_9PSEU</name>
<dbReference type="Pfam" id="PF12697">
    <property type="entry name" value="Abhydrolase_6"/>
    <property type="match status" value="1"/>
</dbReference>
<dbReference type="OrthoDB" id="5422338at2"/>
<dbReference type="EMBL" id="NKYE01000001">
    <property type="protein sequence ID" value="OZM75276.1"/>
    <property type="molecule type" value="Genomic_DNA"/>
</dbReference>
<dbReference type="InterPro" id="IPR000073">
    <property type="entry name" value="AB_hydrolase_1"/>
</dbReference>
<sequence>MLGIAGGVGAVATGSAAAALAVASRNRRQVADPFTMEPIGQVQPSRTSTVAADDGTPLAVEEIDPADGGEALLTVVGVHGFAVSRRSWHFQRGALASLALPGVRQVYYDHRGHGLSGASDADTSTIEQLAVDLDAVLRAVAPEGPIVLLGHSMGGMVIMELASRFPDLFGDRVRGVALIATAAGELGARGLPRSLLSKYNPLTRGVGELAGWQPGLVEFVRAAGGQLTRQAVRRLAFGSRDVSPRLVDFMLEMLGNTSVRQLVHFVDTLGSHNRYAALAGLKHVRVLVVGADADRLTPYSHAERIAAELPDAELVRVRGAGHMVQLEQAELVNSHLIDLLQYCSGLDGHHARRWGLWSWR</sequence>
<protein>
    <submittedName>
        <fullName evidence="2">Alpha/beta hydrolase</fullName>
    </submittedName>
</protein>